<organism evidence="1 2">
    <name type="scientific">Paragonimus heterotremus</name>
    <dbReference type="NCBI Taxonomy" id="100268"/>
    <lineage>
        <taxon>Eukaryota</taxon>
        <taxon>Metazoa</taxon>
        <taxon>Spiralia</taxon>
        <taxon>Lophotrochozoa</taxon>
        <taxon>Platyhelminthes</taxon>
        <taxon>Trematoda</taxon>
        <taxon>Digenea</taxon>
        <taxon>Plagiorchiida</taxon>
        <taxon>Troglotremata</taxon>
        <taxon>Troglotrematidae</taxon>
        <taxon>Paragonimus</taxon>
    </lineage>
</organism>
<dbReference type="AlphaFoldDB" id="A0A8J4WRB2"/>
<proteinExistence type="predicted"/>
<protein>
    <submittedName>
        <fullName evidence="1">Uncharacterized protein</fullName>
    </submittedName>
</protein>
<accession>A0A8J4WRB2</accession>
<keyword evidence="2" id="KW-1185">Reference proteome</keyword>
<comment type="caution">
    <text evidence="1">The sequence shown here is derived from an EMBL/GenBank/DDBJ whole genome shotgun (WGS) entry which is preliminary data.</text>
</comment>
<gene>
    <name evidence="1" type="ORF">PHET_05867</name>
</gene>
<dbReference type="Proteomes" id="UP000748531">
    <property type="component" value="Unassembled WGS sequence"/>
</dbReference>
<evidence type="ECO:0000313" key="1">
    <source>
        <dbReference type="EMBL" id="KAF5400780.1"/>
    </source>
</evidence>
<dbReference type="EMBL" id="LUCH01002921">
    <property type="protein sequence ID" value="KAF5400780.1"/>
    <property type="molecule type" value="Genomic_DNA"/>
</dbReference>
<name>A0A8J4WRB2_9TREM</name>
<sequence>MNKSSLTSKWSAVRIQSTTEEFDHTEYLICRMEFTTSRYTESLRHRLQALCKQAQWWITKYLVHQIIDKQRPKEHSKHKTTSKKNWITRKSGGTLVDSISAPCMFRHIRTITEEEMKFLI</sequence>
<reference evidence="1" key="1">
    <citation type="submission" date="2019-05" db="EMBL/GenBank/DDBJ databases">
        <title>Annotation for the trematode Paragonimus heterotremus.</title>
        <authorList>
            <person name="Choi Y.-J."/>
        </authorList>
    </citation>
    <scope>NUCLEOTIDE SEQUENCE</scope>
    <source>
        <strain evidence="1">LC</strain>
    </source>
</reference>
<evidence type="ECO:0000313" key="2">
    <source>
        <dbReference type="Proteomes" id="UP000748531"/>
    </source>
</evidence>